<evidence type="ECO:0000313" key="1">
    <source>
        <dbReference type="EMBL" id="KAK9727834.1"/>
    </source>
</evidence>
<accession>A0AAW1L478</accession>
<dbReference type="Proteomes" id="UP001458880">
    <property type="component" value="Unassembled WGS sequence"/>
</dbReference>
<comment type="caution">
    <text evidence="1">The sequence shown here is derived from an EMBL/GenBank/DDBJ whole genome shotgun (WGS) entry which is preliminary data.</text>
</comment>
<sequence>MNKALRSSVSWMQQVSVLRNLSNPAHCITLWYSTSLIAVISVSTTVLCRYIQGGSLSEIIGYVSKRIHSNRHYEDLGVGHLPGKFIVLVSENCYGKATVSLDLCVYIFLLENIPL</sequence>
<dbReference type="AlphaFoldDB" id="A0AAW1L478"/>
<keyword evidence="2" id="KW-1185">Reference proteome</keyword>
<dbReference type="EMBL" id="JASPKY010000175">
    <property type="protein sequence ID" value="KAK9727834.1"/>
    <property type="molecule type" value="Genomic_DNA"/>
</dbReference>
<reference evidence="1 2" key="1">
    <citation type="journal article" date="2024" name="BMC Genomics">
        <title>De novo assembly and annotation of Popillia japonica's genome with initial clues to its potential as an invasive pest.</title>
        <authorList>
            <person name="Cucini C."/>
            <person name="Boschi S."/>
            <person name="Funari R."/>
            <person name="Cardaioli E."/>
            <person name="Iannotti N."/>
            <person name="Marturano G."/>
            <person name="Paoli F."/>
            <person name="Bruttini M."/>
            <person name="Carapelli A."/>
            <person name="Frati F."/>
            <person name="Nardi F."/>
        </authorList>
    </citation>
    <scope>NUCLEOTIDE SEQUENCE [LARGE SCALE GENOMIC DNA]</scope>
    <source>
        <strain evidence="1">DMR45628</strain>
    </source>
</reference>
<organism evidence="1 2">
    <name type="scientific">Popillia japonica</name>
    <name type="common">Japanese beetle</name>
    <dbReference type="NCBI Taxonomy" id="7064"/>
    <lineage>
        <taxon>Eukaryota</taxon>
        <taxon>Metazoa</taxon>
        <taxon>Ecdysozoa</taxon>
        <taxon>Arthropoda</taxon>
        <taxon>Hexapoda</taxon>
        <taxon>Insecta</taxon>
        <taxon>Pterygota</taxon>
        <taxon>Neoptera</taxon>
        <taxon>Endopterygota</taxon>
        <taxon>Coleoptera</taxon>
        <taxon>Polyphaga</taxon>
        <taxon>Scarabaeiformia</taxon>
        <taxon>Scarabaeidae</taxon>
        <taxon>Rutelinae</taxon>
        <taxon>Popillia</taxon>
    </lineage>
</organism>
<name>A0AAW1L478_POPJA</name>
<protein>
    <submittedName>
        <fullName evidence="1">Uncharacterized protein</fullName>
    </submittedName>
</protein>
<evidence type="ECO:0000313" key="2">
    <source>
        <dbReference type="Proteomes" id="UP001458880"/>
    </source>
</evidence>
<gene>
    <name evidence="1" type="ORF">QE152_g19000</name>
</gene>
<proteinExistence type="predicted"/>